<keyword evidence="3" id="KW-0540">Nuclease</keyword>
<dbReference type="GO" id="GO:0004519">
    <property type="term" value="F:endonuclease activity"/>
    <property type="evidence" value="ECO:0007669"/>
    <property type="project" value="UniProtKB-KW"/>
</dbReference>
<protein>
    <recommendedName>
        <fullName evidence="13">Morc S5 domain-containing protein</fullName>
    </recommendedName>
</protein>
<dbReference type="InterPro" id="IPR045261">
    <property type="entry name" value="MORC_ATPase"/>
</dbReference>
<comment type="subcellular location">
    <subcellularLocation>
        <location evidence="1">Nucleus</location>
    </subcellularLocation>
</comment>
<evidence type="ECO:0000256" key="1">
    <source>
        <dbReference type="ARBA" id="ARBA00004123"/>
    </source>
</evidence>
<comment type="caution">
    <text evidence="14">The sequence shown here is derived from an EMBL/GenBank/DDBJ whole genome shotgun (WGS) entry which is preliminary data.</text>
</comment>
<dbReference type="PANTHER" id="PTHR23336:SF50">
    <property type="entry name" value="PROTEIN MICRORCHIDIA 1-RELATED"/>
    <property type="match status" value="1"/>
</dbReference>
<evidence type="ECO:0000256" key="7">
    <source>
        <dbReference type="ARBA" id="ARBA00023054"/>
    </source>
</evidence>
<dbReference type="Gene3D" id="3.30.565.10">
    <property type="entry name" value="Histidine kinase-like ATPase, C-terminal domain"/>
    <property type="match status" value="1"/>
</dbReference>
<feature type="compositionally biased region" description="Low complexity" evidence="12">
    <location>
        <begin position="39"/>
        <end position="48"/>
    </location>
</feature>
<comment type="similarity">
    <text evidence="2">Belongs to the MORC ATPase protein family.</text>
</comment>
<evidence type="ECO:0000256" key="6">
    <source>
        <dbReference type="ARBA" id="ARBA00022853"/>
    </source>
</evidence>
<evidence type="ECO:0000256" key="3">
    <source>
        <dbReference type="ARBA" id="ARBA00022722"/>
    </source>
</evidence>
<keyword evidence="4" id="KW-0378">Hydrolase</keyword>
<name>A0AAV0I6T4_9ROSI</name>
<keyword evidence="15" id="KW-1185">Reference proteome</keyword>
<evidence type="ECO:0000256" key="10">
    <source>
        <dbReference type="ARBA" id="ARBA00023242"/>
    </source>
</evidence>
<feature type="region of interest" description="Disordered" evidence="12">
    <location>
        <begin position="455"/>
        <end position="479"/>
    </location>
</feature>
<proteinExistence type="inferred from homology"/>
<dbReference type="GO" id="GO:0006325">
    <property type="term" value="P:chromatin organization"/>
    <property type="evidence" value="ECO:0007669"/>
    <property type="project" value="UniProtKB-KW"/>
</dbReference>
<feature type="region of interest" description="Disordered" evidence="12">
    <location>
        <begin position="1"/>
        <end position="61"/>
    </location>
</feature>
<feature type="compositionally biased region" description="Acidic residues" evidence="12">
    <location>
        <begin position="14"/>
        <end position="24"/>
    </location>
</feature>
<feature type="compositionally biased region" description="Polar residues" evidence="12">
    <location>
        <begin position="463"/>
        <end position="475"/>
    </location>
</feature>
<keyword evidence="10" id="KW-0539">Nucleus</keyword>
<evidence type="ECO:0000313" key="14">
    <source>
        <dbReference type="EMBL" id="CAI0392943.1"/>
    </source>
</evidence>
<sequence length="587" mass="65863">MPPKPEMRAPAEVVEIESSDDEDVVAVVARKQPQKTPHSQSQQRSSSSVPRSTPGHQGLDCRNFWKAGGADVIPVVRKAPASGELEHARVHPKFLHSNATSHKWAFGAIAELLDNAVDEIQNGATFVQVDKVEISKDKSPALLFLDDGGGMNPEGIRKCMSLGYSSKKSKTTIGQYGNGFKTSTMRLGADVIVFTRATSARTSQDDVVVPMIDFDISGHWAEPIIFSSQDDWSSNLKTILEWSPFTCKEELLEQPIVMTFTYLPNLLLGHQFEGIGRHGTKILIYNLWLNDEGVYELSFDDDDEAYASVLYLRKFTNFKIILRGKPVEQYHIAKHLLSPKKVIYKPQMRTGINEVVVEATLGYIPEAPFPVSGFNVYHKNRLIRVCSSVGVVSHAWVLEANFIEPAHDKQDFERSSVFIRLETKLKQILMEYWNAHCHLFGYQSPAERTMKYYAKTQKPPPTNQLDTDLSSSSAHEMNHNPPLQHPSYNELRNSGPIGLPAELPVTGIASGAGDQVKVKDSGSQSVEALCEDNIQLFMRCEEQRLQEIELKQKVEELEKQVEQAKRKCAQLAAHLETRRKQQTPQVL</sequence>
<gene>
    <name evidence="14" type="ORF">LITE_LOCUS7742</name>
</gene>
<keyword evidence="6" id="KW-0156">Chromatin regulator</keyword>
<dbReference type="InterPro" id="IPR036890">
    <property type="entry name" value="HATPase_C_sf"/>
</dbReference>
<organism evidence="14 15">
    <name type="scientific">Linum tenue</name>
    <dbReference type="NCBI Taxonomy" id="586396"/>
    <lineage>
        <taxon>Eukaryota</taxon>
        <taxon>Viridiplantae</taxon>
        <taxon>Streptophyta</taxon>
        <taxon>Embryophyta</taxon>
        <taxon>Tracheophyta</taxon>
        <taxon>Spermatophyta</taxon>
        <taxon>Magnoliopsida</taxon>
        <taxon>eudicotyledons</taxon>
        <taxon>Gunneridae</taxon>
        <taxon>Pentapetalae</taxon>
        <taxon>rosids</taxon>
        <taxon>fabids</taxon>
        <taxon>Malpighiales</taxon>
        <taxon>Linaceae</taxon>
        <taxon>Linum</taxon>
    </lineage>
</organism>
<keyword evidence="5" id="KW-0227">DNA damage</keyword>
<evidence type="ECO:0000259" key="13">
    <source>
        <dbReference type="Pfam" id="PF17942"/>
    </source>
</evidence>
<keyword evidence="9" id="KW-0234">DNA repair</keyword>
<dbReference type="GO" id="GO:0031349">
    <property type="term" value="P:positive regulation of defense response"/>
    <property type="evidence" value="ECO:0007669"/>
    <property type="project" value="UniProtKB-ARBA"/>
</dbReference>
<dbReference type="PANTHER" id="PTHR23336">
    <property type="entry name" value="ZINC FINGER CW-TYPE COILED-COIL DOMAIN PROTEIN 3"/>
    <property type="match status" value="1"/>
</dbReference>
<feature type="domain" description="Morc S5" evidence="13">
    <location>
        <begin position="305"/>
        <end position="433"/>
    </location>
</feature>
<evidence type="ECO:0000256" key="12">
    <source>
        <dbReference type="SAM" id="MobiDB-lite"/>
    </source>
</evidence>
<evidence type="ECO:0000256" key="9">
    <source>
        <dbReference type="ARBA" id="ARBA00023204"/>
    </source>
</evidence>
<evidence type="ECO:0000313" key="15">
    <source>
        <dbReference type="Proteomes" id="UP001154282"/>
    </source>
</evidence>
<feature type="coiled-coil region" evidence="11">
    <location>
        <begin position="538"/>
        <end position="581"/>
    </location>
</feature>
<dbReference type="GO" id="GO:0016887">
    <property type="term" value="F:ATP hydrolysis activity"/>
    <property type="evidence" value="ECO:0007669"/>
    <property type="project" value="InterPro"/>
</dbReference>
<dbReference type="SUPFAM" id="SSF55874">
    <property type="entry name" value="ATPase domain of HSP90 chaperone/DNA topoisomerase II/histidine kinase"/>
    <property type="match status" value="1"/>
</dbReference>
<dbReference type="EMBL" id="CAMGYJ010000003">
    <property type="protein sequence ID" value="CAI0392943.1"/>
    <property type="molecule type" value="Genomic_DNA"/>
</dbReference>
<dbReference type="Pfam" id="PF13589">
    <property type="entry name" value="HATPase_c_3"/>
    <property type="match status" value="1"/>
</dbReference>
<evidence type="ECO:0000256" key="11">
    <source>
        <dbReference type="SAM" id="Coils"/>
    </source>
</evidence>
<evidence type="ECO:0000256" key="5">
    <source>
        <dbReference type="ARBA" id="ARBA00022763"/>
    </source>
</evidence>
<keyword evidence="7 11" id="KW-0175">Coiled coil</keyword>
<evidence type="ECO:0000256" key="2">
    <source>
        <dbReference type="ARBA" id="ARBA00007845"/>
    </source>
</evidence>
<dbReference type="GO" id="GO:0031047">
    <property type="term" value="P:regulatory ncRNA-mediated gene silencing"/>
    <property type="evidence" value="ECO:0007669"/>
    <property type="project" value="UniProtKB-KW"/>
</dbReference>
<evidence type="ECO:0000256" key="8">
    <source>
        <dbReference type="ARBA" id="ARBA00023158"/>
    </source>
</evidence>
<accession>A0AAV0I6T4</accession>
<dbReference type="GO" id="GO:0005634">
    <property type="term" value="C:nucleus"/>
    <property type="evidence" value="ECO:0007669"/>
    <property type="project" value="UniProtKB-SubCell"/>
</dbReference>
<dbReference type="InterPro" id="IPR041006">
    <property type="entry name" value="Morc_S5"/>
</dbReference>
<dbReference type="GO" id="GO:0006281">
    <property type="term" value="P:DNA repair"/>
    <property type="evidence" value="ECO:0007669"/>
    <property type="project" value="UniProtKB-KW"/>
</dbReference>
<keyword evidence="4" id="KW-0255">Endonuclease</keyword>
<keyword evidence="8" id="KW-0943">RNA-mediated gene silencing</keyword>
<dbReference type="AlphaFoldDB" id="A0AAV0I6T4"/>
<dbReference type="Proteomes" id="UP001154282">
    <property type="component" value="Unassembled WGS sequence"/>
</dbReference>
<reference evidence="14" key="1">
    <citation type="submission" date="2022-08" db="EMBL/GenBank/DDBJ databases">
        <authorList>
            <person name="Gutierrez-Valencia J."/>
        </authorList>
    </citation>
    <scope>NUCLEOTIDE SEQUENCE</scope>
</reference>
<evidence type="ECO:0000256" key="4">
    <source>
        <dbReference type="ARBA" id="ARBA00022759"/>
    </source>
</evidence>
<dbReference type="Pfam" id="PF17942">
    <property type="entry name" value="Morc6_S5"/>
    <property type="match status" value="1"/>
</dbReference>